<gene>
    <name evidence="3" type="ORF">BME96_16020</name>
</gene>
<dbReference type="InterPro" id="IPR014284">
    <property type="entry name" value="RNA_pol_sigma-70_dom"/>
</dbReference>
<organism evidence="3 4">
    <name type="scientific">Virgibacillus halodenitrificans</name>
    <name type="common">Bacillus halodenitrificans</name>
    <dbReference type="NCBI Taxonomy" id="1482"/>
    <lineage>
        <taxon>Bacteria</taxon>
        <taxon>Bacillati</taxon>
        <taxon>Bacillota</taxon>
        <taxon>Bacilli</taxon>
        <taxon>Bacillales</taxon>
        <taxon>Bacillaceae</taxon>
        <taxon>Virgibacillus</taxon>
    </lineage>
</organism>
<accession>A0AAC9J2A0</accession>
<dbReference type="InterPro" id="IPR007627">
    <property type="entry name" value="RNA_pol_sigma70_r2"/>
</dbReference>
<dbReference type="EMBL" id="CP017962">
    <property type="protein sequence ID" value="APC49605.1"/>
    <property type="molecule type" value="Genomic_DNA"/>
</dbReference>
<protein>
    <recommendedName>
        <fullName evidence="2">RNA polymerase sigma-70 region 2 domain-containing protein</fullName>
    </recommendedName>
</protein>
<reference evidence="3 4" key="1">
    <citation type="submission" date="2016-11" db="EMBL/GenBank/DDBJ databases">
        <title>Complete genome sequencing of Virgibacillus halodenitrificans PDB-F2.</title>
        <authorList>
            <person name="Sun Z."/>
            <person name="Zhou Y."/>
            <person name="Li H."/>
        </authorList>
    </citation>
    <scope>NUCLEOTIDE SEQUENCE [LARGE SCALE GENOMIC DNA]</scope>
    <source>
        <strain evidence="3 4">PDB-F2</strain>
    </source>
</reference>
<feature type="region of interest" description="Disordered" evidence="1">
    <location>
        <begin position="75"/>
        <end position="96"/>
    </location>
</feature>
<feature type="domain" description="RNA polymerase sigma-70 region 2" evidence="2">
    <location>
        <begin position="10"/>
        <end position="77"/>
    </location>
</feature>
<evidence type="ECO:0000256" key="1">
    <source>
        <dbReference type="SAM" id="MobiDB-lite"/>
    </source>
</evidence>
<dbReference type="Pfam" id="PF04542">
    <property type="entry name" value="Sigma70_r2"/>
    <property type="match status" value="1"/>
</dbReference>
<dbReference type="AlphaFoldDB" id="A0AAC9J2A0"/>
<dbReference type="SUPFAM" id="SSF88659">
    <property type="entry name" value="Sigma3 and sigma4 domains of RNA polymerase sigma factors"/>
    <property type="match status" value="1"/>
</dbReference>
<dbReference type="InterPro" id="IPR013325">
    <property type="entry name" value="RNA_pol_sigma_r2"/>
</dbReference>
<dbReference type="GO" id="GO:0003700">
    <property type="term" value="F:DNA-binding transcription factor activity"/>
    <property type="evidence" value="ECO:0007669"/>
    <property type="project" value="InterPro"/>
</dbReference>
<evidence type="ECO:0000259" key="2">
    <source>
        <dbReference type="Pfam" id="PF04542"/>
    </source>
</evidence>
<dbReference type="GeneID" id="71515920"/>
<evidence type="ECO:0000313" key="4">
    <source>
        <dbReference type="Proteomes" id="UP000182945"/>
    </source>
</evidence>
<dbReference type="Proteomes" id="UP000182945">
    <property type="component" value="Chromosome"/>
</dbReference>
<dbReference type="SUPFAM" id="SSF88946">
    <property type="entry name" value="Sigma2 domain of RNA polymerase sigma factors"/>
    <property type="match status" value="1"/>
</dbReference>
<dbReference type="InterPro" id="IPR013324">
    <property type="entry name" value="RNA_pol_sigma_r3/r4-like"/>
</dbReference>
<evidence type="ECO:0000313" key="3">
    <source>
        <dbReference type="EMBL" id="APC49605.1"/>
    </source>
</evidence>
<dbReference type="Gene3D" id="1.10.1740.10">
    <property type="match status" value="1"/>
</dbReference>
<dbReference type="KEGG" id="vhl:BME96_16020"/>
<sequence length="175" mass="21210">MNKPFTFEQIYQQNKRRIHYQIHRLNIDDPHQEFFQEGLTAMWHAYEKYDPDKGPMATYFNYTIRNRLLDELRKQKREQDKQHTLPIHPQQEPQTPHHTAALTDLLLDNHQLCNKLKSYLTEKQWKWLKYAILQDMPYKDIAIQESTTTEAVKSWGRQARKKLFTPAIYQLLKEI</sequence>
<dbReference type="GO" id="GO:0006352">
    <property type="term" value="P:DNA-templated transcription initiation"/>
    <property type="evidence" value="ECO:0007669"/>
    <property type="project" value="InterPro"/>
</dbReference>
<proteinExistence type="predicted"/>
<name>A0AAC9J2A0_VIRHA</name>
<dbReference type="NCBIfam" id="TIGR02937">
    <property type="entry name" value="sigma70-ECF"/>
    <property type="match status" value="1"/>
</dbReference>
<dbReference type="RefSeq" id="WP_071649610.1">
    <property type="nucleotide sequence ID" value="NZ_CP017962.1"/>
</dbReference>